<keyword evidence="4" id="KW-0472">Membrane</keyword>
<feature type="repeat" description="ANK" evidence="3">
    <location>
        <begin position="2209"/>
        <end position="2243"/>
    </location>
</feature>
<feature type="repeat" description="ANK" evidence="3">
    <location>
        <begin position="2551"/>
        <end position="2588"/>
    </location>
</feature>
<dbReference type="InterPro" id="IPR043129">
    <property type="entry name" value="ATPase_NBD"/>
</dbReference>
<evidence type="ECO:0000256" key="3">
    <source>
        <dbReference type="PROSITE-ProRule" id="PRU00023"/>
    </source>
</evidence>
<reference evidence="5" key="1">
    <citation type="submission" date="2017-05" db="UniProtKB">
        <authorList>
            <consortium name="EnsemblMetazoa"/>
        </authorList>
    </citation>
    <scope>IDENTIFICATION</scope>
</reference>
<dbReference type="PANTHER" id="PTHR24198">
    <property type="entry name" value="ANKYRIN REPEAT AND PROTEIN KINASE DOMAIN-CONTAINING PROTEIN"/>
    <property type="match status" value="1"/>
</dbReference>
<name>A0A1X7TS23_AMPQE</name>
<feature type="transmembrane region" description="Helical" evidence="4">
    <location>
        <begin position="245"/>
        <end position="268"/>
    </location>
</feature>
<feature type="repeat" description="ANK" evidence="3">
    <location>
        <begin position="888"/>
        <end position="920"/>
    </location>
</feature>
<organism evidence="5">
    <name type="scientific">Amphimedon queenslandica</name>
    <name type="common">Sponge</name>
    <dbReference type="NCBI Taxonomy" id="400682"/>
    <lineage>
        <taxon>Eukaryota</taxon>
        <taxon>Metazoa</taxon>
        <taxon>Porifera</taxon>
        <taxon>Demospongiae</taxon>
        <taxon>Heteroscleromorpha</taxon>
        <taxon>Haplosclerida</taxon>
        <taxon>Niphatidae</taxon>
        <taxon>Amphimedon</taxon>
    </lineage>
</organism>
<feature type="repeat" description="ANK" evidence="3">
    <location>
        <begin position="1052"/>
        <end position="1084"/>
    </location>
</feature>
<feature type="repeat" description="ANK" evidence="3">
    <location>
        <begin position="1677"/>
        <end position="1709"/>
    </location>
</feature>
<dbReference type="Gene3D" id="3.90.640.10">
    <property type="entry name" value="Actin, Chain A, domain 4"/>
    <property type="match status" value="1"/>
</dbReference>
<dbReference type="Pfam" id="PF13637">
    <property type="entry name" value="Ank_4"/>
    <property type="match status" value="2"/>
</dbReference>
<feature type="repeat" description="ANK" evidence="3">
    <location>
        <begin position="789"/>
        <end position="821"/>
    </location>
</feature>
<keyword evidence="2 3" id="KW-0040">ANK repeat</keyword>
<dbReference type="Pfam" id="PF14996">
    <property type="entry name" value="RMP"/>
    <property type="match status" value="1"/>
</dbReference>
<dbReference type="InterPro" id="IPR002110">
    <property type="entry name" value="Ankyrin_rpt"/>
</dbReference>
<dbReference type="PROSITE" id="PS50088">
    <property type="entry name" value="ANK_REPEAT"/>
    <property type="match status" value="39"/>
</dbReference>
<dbReference type="PANTHER" id="PTHR24198:SF165">
    <property type="entry name" value="ANKYRIN REPEAT-CONTAINING PROTEIN-RELATED"/>
    <property type="match status" value="1"/>
</dbReference>
<feature type="repeat" description="ANK" evidence="3">
    <location>
        <begin position="1546"/>
        <end position="1578"/>
    </location>
</feature>
<dbReference type="eggNOG" id="KOG4177">
    <property type="taxonomic scope" value="Eukaryota"/>
</dbReference>
<feature type="repeat" description="ANK" evidence="3">
    <location>
        <begin position="822"/>
        <end position="854"/>
    </location>
</feature>
<feature type="repeat" description="ANK" evidence="3">
    <location>
        <begin position="2036"/>
        <end position="2068"/>
    </location>
</feature>
<keyword evidence="1" id="KW-0677">Repeat</keyword>
<dbReference type="SMART" id="SM00248">
    <property type="entry name" value="ANK"/>
    <property type="match status" value="58"/>
</dbReference>
<dbReference type="SUPFAM" id="SSF48403">
    <property type="entry name" value="Ankyrin repeat"/>
    <property type="match status" value="6"/>
</dbReference>
<keyword evidence="4" id="KW-0812">Transmembrane</keyword>
<feature type="repeat" description="ANK" evidence="3">
    <location>
        <begin position="1019"/>
        <end position="1051"/>
    </location>
</feature>
<feature type="repeat" description="ANK" evidence="3">
    <location>
        <begin position="1935"/>
        <end position="1967"/>
    </location>
</feature>
<evidence type="ECO:0000313" key="5">
    <source>
        <dbReference type="EnsemblMetazoa" id="Aqu2.1.17744_001"/>
    </source>
</evidence>
<feature type="repeat" description="ANK" evidence="3">
    <location>
        <begin position="1513"/>
        <end position="1545"/>
    </location>
</feature>
<feature type="repeat" description="ANK" evidence="3">
    <location>
        <begin position="2250"/>
        <end position="2282"/>
    </location>
</feature>
<dbReference type="Pfam" id="PF12796">
    <property type="entry name" value="Ank_2"/>
    <property type="match status" value="16"/>
</dbReference>
<evidence type="ECO:0000256" key="1">
    <source>
        <dbReference type="ARBA" id="ARBA00022737"/>
    </source>
</evidence>
<feature type="repeat" description="ANK" evidence="3">
    <location>
        <begin position="2001"/>
        <end position="2034"/>
    </location>
</feature>
<feature type="repeat" description="ANK" evidence="3">
    <location>
        <begin position="1415"/>
        <end position="1447"/>
    </location>
</feature>
<accession>A0A1X7TS23</accession>
<feature type="repeat" description="ANK" evidence="3">
    <location>
        <begin position="1776"/>
        <end position="1808"/>
    </location>
</feature>
<proteinExistence type="predicted"/>
<dbReference type="PROSITE" id="PS50297">
    <property type="entry name" value="ANK_REP_REGION"/>
    <property type="match status" value="21"/>
</dbReference>
<dbReference type="EnsemblMetazoa" id="Aqu2.1.17744_001">
    <property type="protein sequence ID" value="Aqu2.1.17744_001"/>
    <property type="gene ID" value="Aqu2.1.17744"/>
</dbReference>
<feature type="repeat" description="ANK" evidence="3">
    <location>
        <begin position="1710"/>
        <end position="1742"/>
    </location>
</feature>
<feature type="repeat" description="ANK" evidence="3">
    <location>
        <begin position="953"/>
        <end position="985"/>
    </location>
</feature>
<dbReference type="Gene3D" id="1.25.40.20">
    <property type="entry name" value="Ankyrin repeat-containing domain"/>
    <property type="match status" value="17"/>
</dbReference>
<feature type="repeat" description="ANK" evidence="3">
    <location>
        <begin position="1316"/>
        <end position="1348"/>
    </location>
</feature>
<feature type="repeat" description="ANK" evidence="3">
    <location>
        <begin position="1869"/>
        <end position="1901"/>
    </location>
</feature>
<keyword evidence="4" id="KW-1133">Transmembrane helix</keyword>
<feature type="repeat" description="ANK" evidence="3">
    <location>
        <begin position="1382"/>
        <end position="1414"/>
    </location>
</feature>
<dbReference type="STRING" id="400682.A0A1X7TS23"/>
<dbReference type="GO" id="GO:0005737">
    <property type="term" value="C:cytoplasm"/>
    <property type="evidence" value="ECO:0007669"/>
    <property type="project" value="TreeGrafter"/>
</dbReference>
<feature type="repeat" description="ANK" evidence="3">
    <location>
        <begin position="1968"/>
        <end position="2000"/>
    </location>
</feature>
<feature type="repeat" description="ANK" evidence="3">
    <location>
        <begin position="1250"/>
        <end position="1282"/>
    </location>
</feature>
<dbReference type="InterPro" id="IPR029239">
    <property type="entry name" value="CFAP418"/>
</dbReference>
<sequence>MADDFDELLNEVETSYCPVKEPQKRLLPSDKYSRDIDTEIDELLDIDEGEVEGGGERAETKDDSVFKIKTKQATNGRKCHPVLIGGSGIELKYNDNKNHGCDQLRCLSCDSSVLSFNNYSWIDDVEYLFFRNNYPNNKKLKTKLVYSEGYRSYACQCSWIHILKREDLLLQVPWQLSLVATMIDISQWRASIGLWNYSQAAFRGSIVFKKYYRPVSSGPANECHHQLIKAAAADNSKSNDTRSSALTVALSLFIIASIDIYFCFLILMHNSILPPGHCYGHQQCTIGDNVTDALMSVLPGDTINHIFSIISHLLLFLSGDVELNPGPDPTEAYKKIKDILRSQYATLEEVTRGSLSSISSLLYAKKIITEEVKDSKSYSKIIQQFKATLLVFNDVSELKQHCQLFLECIAQGGPTDAVVKSLAIQWGEVFDMEPLLPMSSSPSPVSNIAALKGNTFFDLNDPFNSEKNEKEVYKLLDDLHQRFSDLVTTFEMQFEEKSNHNSQLATHVSKWLIAHMAWERGSVDNSLDDIFNKINPYYDFIDCKLLLDMSKKFLPDETFIDGGVTYKIVDELYSHLLKSEKLRTSSPVSVFREILFNKFYTIDRNLDNLPYIHMKLQTCWDDISIKGLYKLIEKLLPQEFRQSILKHITIFSGSVVIKLHILDFKVCSLIIFPRENSIQFMRLIGIFSLYINDYPVLQEDENTNFTFELALLEAVSAGNNEAVEFLLQLQTVNIDCTNKEGKTVLKPLNIDYANEEGKTALMLACERGHGDIVHRLLSAETNVNIQDNEGWTALMIASKHNHISIIHMLLQANADPNMANLNGSNALIIASSLGNSEVVELLISKKVDYRYQRKDGLNAFMMACYTSQIQIVELLLNKQVDPNVQMANGFNALMLACQNGHTQIVKLLLNKQVNPNVQAPEGNAFILACQNGHTQIVELLLNKQVDPNVQIKNGWNAFIMACQNGHTQIVKMLLKKQVNPNVQADNGINALMLACQNGHIQIVELLLKEQVDPNVQEKNGSNAFMLACKNGHTEIVKLLFKKIVDPNVLNNNGGNALILACQNGHTQLVELLLKEKVDPSVQNNKGGNALMVACESGHTQIVELLLKEQVDPNVQDNNGGNAFMLACQNGHSAIVELLLKKQVDPNVQMKNKWNAFMLACQNGHTKIVELLLKEQVDSNVQDYSGVNAFMLACQNGNAYLVELLLKKQVDPLVQSNSGSNAFIVACENGHTQIVELLLKEKVDPHVQDNNGGNAFMLACQNGHFPVVELLLKKQVDPSVLDINGGNAFIFACANGHTQIVELLLKEQIDPDVQMKNGWNAFMFACQGGHSQIVELLVKEQIDPNVLNHNGENAFILACKNGNTHIVELLLKEQVDLNVHNNDGLNAFMLACQNGQTQTVELLLKQKIKFNVTNNDGVNAFMLACQNGHARIVELLLREKIDPNIQRKDGVNAFMLACAKGDTEIVELLIGKVNLNVRNNNGVNAFMLACQNGHTQIVELLLKEEVDLNVQNNDGLNAFFLACYHGQTRIVELLLKQKIDLHVTNNDGVNAFMVACQNGHIKIVELLLKENINPSIRRKDGGNAFILACGKGHTQVVEILLKKQVNPNVQTINGANAFMLACSSGHIKIVELLIGKVNLNVRNNDGVNAFMLACQNGHTEIVQLLLKERIDPNVQINNGTNAFILACQNGHTQIVKLLLKEKIDHKVTNNDGVNAFMAACEKGHTKIVELLLIDKVDPNGKNKDGVNALMVACQNGHTEIVKMLLKEKVDLNVQSKDGFNAFMLACQNGHTEIVKMLLKEEVDPNLKNKNGGNAFMLACHKGHTQIVELLLKEQQKDRVNAFMLACHNGQKHIVELLLKERFDPNVQAENGWNAFMVACQNGHTQIVELLLKEQVDPQVQNIDGVNAFMLACQNGHTQIVELLLKEQVDPQVQRNDGVNAFMLACQDGHTQIVELLLKEQVDPQAQRNDGVNAFMVACQNGDTQIVKLLLKEKVDPNVQDKDGYTSLMLCVTKAYNLEIVKLLFKAGADPNHRCTMTGKTALSIAVSSAHCEIVDELLKAGANTNISLINPSNNATINCTITQYCILVLLIKSIPDVKMNQNLAPTKEDEAENIKTLKLLLEATPQPEDDPYSLLAATAVGCTSAVDLLLKAGYNQLALNSSSKLYHLLDSTRSTVDCNALTLACHKGYIEIVKLMLLQGSSNINATQDNIHTPLMAVCTAKNDNIEVVKLLLEAGADPNVKFIAQDKSFCNDTALIMATDCNNKRQVQLLLERGADPNIQSESGRPILNGKTALMVASFKGHLEIVRLLLKVGADPNIKCENGGTALTLAVCSGHKIIVNELLKAGANATTGVIDTAEFGNQVETSIIQLCISHLLKESDFRKYIESQPTLVDRYKIENVEQFLEKAVSKTRVDDVIEILRLLLEATPQPMDDPVSLIFASTIGNVQVVDMLLKAGCNPLSSKYFEAALLVSPWQTSQFEMIRTVSCPSLIFACINGHLEVVKLLLKEIRNFNHQQETGETILMIACECGHKDIILTLLENGADPNICDNDGNNALHYALLTSSSEDNTIDIIQTLLSWHVNVNAQNKKKVTPLMIASDKGYTEVLLLLLEEADPNITDSKGDTALIRASANGKTEAVALLLMTYNANPSVINYYGVTALCHAANNGHIEVITVLLSIYNPNQAEIEKAVTAACYGGHKKLIKLLVDKSNLTKYQQDIFTACMSDNVEYIINQISSDLSRPLIKSTNLTPLMIASSCGSDEVVQTLLLFDSDVNKQDNYLKLSPLSYAISGSKSISVVRYLLNNNADVNVISKVQMTPLDIARVNKLNDIAQLLENNGGKTFSSLMKIKVEEIKEQLRTKQKVEHLQAELFRQNLTYHMQADSAVASKMEYFQEPSFTSIPIPPTDSKKLSKEQLAPLSRAEKILKPSPVNAVIQRSNCIAAIDFGTSSLSVAYTTPTTRSDLQVLPLHSTLERVPNSILITIDQENQQYKVIGIGLQAQNMYSDIKKNANNFIYFERIKSLLERDKLVDYTNEVSSFTGGSYYLIEVIAFTLKHLMEKLLTDHLKGVYKSTDFDWVITVPAIWKARARRMMREAAYMAGLTSDGPGITKFTPVGSPLPRPEEVNPEKLSLALEPEVAAIYAQHQSEVSGMPPQRYMVVDIGGGTVDITVHDKSNGRNSVVLPPMGNTWGGTTINEALSTLLEEIAKDKGFVSFFKSNPTNAKATLNKFFYEEFEKHKKIFGDATEGIHEVALTLPPSFVKFYGNKKLRQANKMNMHYDPGDNSLSIGYHLLEEKVFQLTIDKIIECVTAAFDELTDHIDTIYLVGGFGGCRFVSQKIEEGIAQHRGMLYDNIVCPQHSDLAVVLGAVMWKKDPNIIQSRVADATYGTSVTSLFDPSLHDEYYKYIHEDGNFGKQCCSDILKVFVLKGDIIKNEVYKATFIPGYQSYKQVNISIYCTTDDGVQYVRDKEGKTTVHKIGKLVLDIPNPDNIPREEREYDVYMDFSGTEIQARAQYSITGEEVKTVCDFLSKHD</sequence>
<feature type="repeat" description="ANK" evidence="3">
    <location>
        <begin position="1480"/>
        <end position="1512"/>
    </location>
</feature>
<feature type="repeat" description="ANK" evidence="3">
    <location>
        <begin position="1902"/>
        <end position="1934"/>
    </location>
</feature>
<dbReference type="PRINTS" id="PR01415">
    <property type="entry name" value="ANKYRIN"/>
</dbReference>
<evidence type="ECO:0000256" key="2">
    <source>
        <dbReference type="ARBA" id="ARBA00023043"/>
    </source>
</evidence>
<dbReference type="OrthoDB" id="2963168at2759"/>
<dbReference type="InterPro" id="IPR036770">
    <property type="entry name" value="Ankyrin_rpt-contain_sf"/>
</dbReference>
<feature type="repeat" description="ANK" evidence="3">
    <location>
        <begin position="2289"/>
        <end position="2321"/>
    </location>
</feature>
<feature type="repeat" description="ANK" evidence="3">
    <location>
        <begin position="1349"/>
        <end position="1381"/>
    </location>
</feature>
<feature type="repeat" description="ANK" evidence="3">
    <location>
        <begin position="2322"/>
        <end position="2348"/>
    </location>
</feature>
<feature type="repeat" description="ANK" evidence="3">
    <location>
        <begin position="1151"/>
        <end position="1183"/>
    </location>
</feature>
<feature type="repeat" description="ANK" evidence="3">
    <location>
        <begin position="1644"/>
        <end position="1676"/>
    </location>
</feature>
<evidence type="ECO:0000256" key="4">
    <source>
        <dbReference type="SAM" id="Phobius"/>
    </source>
</evidence>
<dbReference type="InParanoid" id="A0A1X7TS23"/>
<feature type="repeat" description="ANK" evidence="3">
    <location>
        <begin position="2780"/>
        <end position="2813"/>
    </location>
</feature>
<dbReference type="SUPFAM" id="SSF53067">
    <property type="entry name" value="Actin-like ATPase domain"/>
    <property type="match status" value="2"/>
</dbReference>
<dbReference type="Pfam" id="PF00023">
    <property type="entry name" value="Ank"/>
    <property type="match status" value="4"/>
</dbReference>
<dbReference type="Gene3D" id="3.30.420.40">
    <property type="match status" value="2"/>
</dbReference>
<feature type="repeat" description="ANK" evidence="3">
    <location>
        <begin position="1743"/>
        <end position="1775"/>
    </location>
</feature>
<feature type="repeat" description="ANK" evidence="3">
    <location>
        <begin position="2518"/>
        <end position="2550"/>
    </location>
</feature>
<feature type="repeat" description="ANK" evidence="3">
    <location>
        <begin position="1217"/>
        <end position="1249"/>
    </location>
</feature>
<feature type="repeat" description="ANK" evidence="3">
    <location>
        <begin position="2746"/>
        <end position="2778"/>
    </location>
</feature>
<protein>
    <submittedName>
        <fullName evidence="5">Uncharacterized protein</fullName>
    </submittedName>
</protein>
<feature type="repeat" description="ANK" evidence="3">
    <location>
        <begin position="756"/>
        <end position="788"/>
    </location>
</feature>
<feature type="repeat" description="ANK" evidence="3">
    <location>
        <begin position="1085"/>
        <end position="1117"/>
    </location>
</feature>
<feature type="repeat" description="ANK" evidence="3">
    <location>
        <begin position="986"/>
        <end position="1018"/>
    </location>
</feature>
<feature type="repeat" description="ANK" evidence="3">
    <location>
        <begin position="1118"/>
        <end position="1150"/>
    </location>
</feature>